<evidence type="ECO:0000313" key="2">
    <source>
        <dbReference type="Proteomes" id="UP000273119"/>
    </source>
</evidence>
<gene>
    <name evidence="1" type="ORF">DWQ67_11685</name>
</gene>
<comment type="caution">
    <text evidence="1">The sequence shown here is derived from an EMBL/GenBank/DDBJ whole genome shotgun (WGS) entry which is preliminary data.</text>
</comment>
<proteinExistence type="predicted"/>
<evidence type="ECO:0000313" key="1">
    <source>
        <dbReference type="EMBL" id="RKW69749.1"/>
    </source>
</evidence>
<sequence>MIGYADLQDLQGEQRERIQALYDRSHQLWDLPEDMGKIDAIEEFIGDCERAQLPPLMASALFNLHMTYGSGGLTREALSTFARLMRHLDRFGDLVHPSNVTRMLNAVATSTLTVLEDPTIPLEQLTRVIDLVEAQVRTRGTDPVGVMVARAAVAAARGDGAETAEWIERWRSEASEEWRADDLGVIQIELPLIACFDVKHAAETLEQRLRMVGIDRHRIDLQQRTEAIPLLAMLGFFYLRSGNVDEARAIAEQLLQGVEMEVLVRTAVAIYLIPLLEHRPEAALVVVDDVLRNLPLDESDAETLAAVARNRLLAAPDGEEGGLLRALAEQAAGAYDRRGATDVRRRELEDFWWAGIASRPAPAVVKDAGIWADPGERALRILSAGWLDREGVVREDRIPTSLWDTYTAQFARLPELMSTQTLDETDALAAELEAEGKILHCATTRFCVPLFHSLQASTLGANGRVLELYQRAQRALLSDPTAVNAMYRGFSPAAFLVATLDAVATPSVAWSQINEVIADEDDLRQWTGGSDARIHFAQAEIAAHLGDLEGLREHSERMFARLAADEEPFDRNILDIVAIQRTALTLPDIAESAALRVAEAGNEQQRRGAAGWLCWMRVRDGDRSGATDLAALLESIGGAVSEIEHLPGWALLEGLAEAGIDLVSVVDALLEEATTDDFTEIELFAAASRVLRDHAPEDPRGPQLQDFVEDLARGLDERNGNHRWSSHLRDRWLGEDRIFGAQA</sequence>
<name>A0A496PGZ9_9MICC</name>
<protein>
    <submittedName>
        <fullName evidence="1">Uncharacterized protein</fullName>
    </submittedName>
</protein>
<organism evidence="1 2">
    <name type="scientific">Galactobacter caseinivorans</name>
    <dbReference type="NCBI Taxonomy" id="2676123"/>
    <lineage>
        <taxon>Bacteria</taxon>
        <taxon>Bacillati</taxon>
        <taxon>Actinomycetota</taxon>
        <taxon>Actinomycetes</taxon>
        <taxon>Micrococcales</taxon>
        <taxon>Micrococcaceae</taxon>
        <taxon>Galactobacter</taxon>
    </lineage>
</organism>
<dbReference type="EMBL" id="QQXL01000007">
    <property type="protein sequence ID" value="RKW69749.1"/>
    <property type="molecule type" value="Genomic_DNA"/>
</dbReference>
<accession>A0A496PGZ9</accession>
<keyword evidence="2" id="KW-1185">Reference proteome</keyword>
<reference evidence="1 2" key="1">
    <citation type="submission" date="2018-07" db="EMBL/GenBank/DDBJ databases">
        <title>Arthrobacter sp. nov., isolated from raw cow's milk with high bacterial count.</title>
        <authorList>
            <person name="Hahne J."/>
            <person name="Isele D."/>
            <person name="Lipski A."/>
        </authorList>
    </citation>
    <scope>NUCLEOTIDE SEQUENCE [LARGE SCALE GENOMIC DNA]</scope>
    <source>
        <strain evidence="1 2">JZ R-183</strain>
    </source>
</reference>
<dbReference type="RefSeq" id="WP_121485795.1">
    <property type="nucleotide sequence ID" value="NZ_QQXL01000007.1"/>
</dbReference>
<dbReference type="Proteomes" id="UP000273119">
    <property type="component" value="Unassembled WGS sequence"/>
</dbReference>
<dbReference type="AlphaFoldDB" id="A0A496PGZ9"/>